<dbReference type="Gene3D" id="2.60.40.10">
    <property type="entry name" value="Immunoglobulins"/>
    <property type="match status" value="3"/>
</dbReference>
<dbReference type="Proteomes" id="UP001190700">
    <property type="component" value="Unassembled WGS sequence"/>
</dbReference>
<keyword evidence="8" id="KW-1185">Reference proteome</keyword>
<evidence type="ECO:0000256" key="3">
    <source>
        <dbReference type="PROSITE-ProRule" id="PRU00087"/>
    </source>
</evidence>
<name>A0AAE0C615_9CHLO</name>
<keyword evidence="2" id="KW-0677">Repeat</keyword>
<evidence type="ECO:0000256" key="2">
    <source>
        <dbReference type="ARBA" id="ARBA00022737"/>
    </source>
</evidence>
<dbReference type="InterPro" id="IPR013783">
    <property type="entry name" value="Ig-like_fold"/>
</dbReference>
<feature type="region of interest" description="Disordered" evidence="4">
    <location>
        <begin position="1842"/>
        <end position="1884"/>
    </location>
</feature>
<evidence type="ECO:0000256" key="1">
    <source>
        <dbReference type="ARBA" id="ARBA00022441"/>
    </source>
</evidence>
<sequence length="3063" mass="331875">MTAAFTPAFGSTSTYAASTNSVQYAFSYPAPQGGNALFDDRPAKSLVCFYASDKYLTNFKCVELQILEIPKRPEQVLTRFGCHMGLLWNAAPAGVTGAPAGKFCFFDYDADFSLDSTVQRLCSDCSYQDYMWHHAVVSLDQDTGFGKLIVDGVVQKQFTTSWKAVMCEDVTDSSPSESTAGRRLIEGEQKDGTALAEVQGAGRSLLALPDNCQCEYRIAQSCDLKYSGFEGLVDEVGVWTAALSEETVSKLMFGLSSVRPIVAQDLCAGEAYDYKADLVAYYKFDLPCMAPVYTQEAVVGASADAPRKDRFGILEHYMEDSSHTGNNSGTLFSGYTSAIGGPYTYAATPYLAPTTVSISGPDGMPLDTVPVGSEIAATVEVTGAAPNPFLKCTTDMGVSEAHESPMYISVGGTYVSQWRMSDATVGTAESATTKGPGGKTYWQATTLTCNFPSAGFGEGTNLAVSNDGGLSRGDALSAVQQEMVLTLDGTAYVDASAVIQEITAVYTVGMWVYPSSATTEAYVLAFSRSSDSVTTAISYDPVQQAFTGIFEGNSMAGSPFAAPMDQWHYITLVTEAQDGGAPSVTDGTAATNAVFYVNGRDEGLGVGPFSPPPRDDEFFFGGYKYAATSHLVGHIDEVRVYNTNLEKADVLSEMWGRNLAFEQGLVLESLVGYYRMSGMGGTTMWDKGTGATSDATVVDDPTDATLGFSYAFAPVPWQPTYLSGGSRTCNEGNMPRDCADDSKQAFGEMDMVGPTYGGTLITITGANFAQSQYLSCVFGSTAEATSYDLPGYVAMTDDAGNAITCDTASQVAPRARTDGVVSSLSVTQAGGISGVEMPATFIDSNTVTCMTPAVDAPTILEVSVVNKPAGEPNAIYGSGTFEFKETGLELDGEDDLVDASVLLADSGSLDAGLGQAYSVGLWVMLYTEDPCTVVAFEGVDGEGNLALIAFNGEHFYYYDDNILDAPVGSTEVAIGLWHYVLLDMRETGKGALYVDDGIPATFTTTSRPVVNGTLIFGAEHNSEGAPAHFLAGMLDEIKVYKESISEFFGDSKIPEIKWDIAGHADLSTYRGGLVGYYKFNDAVNTTAESFLDNQPAINVVGGYWVLSTGPWLPAMLYEATESAGTLNYNEPIEIYGANFAPSPWSRCFMGDAEVDCTIIAADTIMVTKPAVVTSDETVTFNVWNDGTEGSASSSSATFDHSTHVGDLWEGLTSWETLLGNLSARGEGRTAQPFQASPFAPHMPVATPFVASASASVAAWVKLNVMQPEDMVNLTGYSVGQVQAGSWKLVTLTSDGALFLGTETETDALKIEVYGFIGTELLELGMLSSRYTGMLDEVWYWDRPISAAEVSYLYFSTDYALDFTKGLMGSVELEMMTKPAQAFSFWIKPFDVQGPVSQTLLSTVDFDGLMQDMLGLTAGRVNLAFRLHCSTEPCSDYVEFMSKRAYVANHQWHHVSYNLNPQEVKVYVDGVLVADWDMDPEDMAQRALERYSSVFGMELGMRSKVLVGENYSPQNSSLYNGADNRRRFNGLMYNMMVQAEDGDVSGFSTCEEPTADVYLSMNGGVKPYLIDPASGRKVADLPSLEMWTPLELTDAYGYVSSDGFYTATSGTYECITVQLHTRGGKRLLKGGSPPMDFYEGNGTTTRADAIGGLIVKETFAQTDGTSAVCYTSDVCGEYTLSINNGELLRGIKIVPGALSPEMSLATGYSTANADQTHEQAPAAFTVTTRDAQGCVVDDPSINVTVNLYGPADLMNISGVYAGAGVYNLHYYPPASGEYYMEVYVQEEGGEPALVTGASLEVTHGKGNSVLFDGYGSIEVYEEFEGVSPLDLSDTSFTVSAWIKRGPEGVPPPPASPPNPPPNYVGCGEDSSQSICQPPPPAPGSTRHLLAHPSRHLQQFEVEYPFPDEGGIITGDKPIQYIMYKGGIEPHPHDDELTVLQYNRNFKGEYRKATSSFQTGLQDLVCEVNTLDPKCDSSTDEGWVHVAATYDGNTMKLYIDGVDAGEEHYNETKFGKPNMYYHPMSIGTAFAGQVDEARVYQEVLNFTDMGWDWKNCPMHVQELPGSLVASVPLNEGYDEKVTVFSATRETNEGLFKEPNLYGMRVRWAPPRSPSKVGVLPSARYTLITNMHEDYHASSNYLTGLWHVHVKDECDFTYPARAEVLASVVDPEMTVIQRDLVYGNFASDFFFFGTSQELGAEVTTPAQVTATNTGFKPGPYQVAFGITRAASYSVTVNVQGVEMWYGQVMKPGMTVAPARASLSQSAVLETYPALMGVPAQFYIQAKDSFANTITVGGEIFGTTSDTLTMLGEPLQLALGNSTMAQDAGDGTYRVQYFGNAVDVDGSTVSITLSTNPEDPDVDTSEQQKNVGGLIVNQEILDITLFSDQCVDGSTVLPNARVMHTAVTSNTSMLMFAGIYGNTDKQHIDELWKADLGGPHMYEQVNIELTIEVPSFVELGTLTPIEIDTTSSKMNNDCSDLRLLNGCGHILDFWINPQQGCNRVDTEVWINHTTSRIYMLYYAPQADVIFDAVETAKRTFGVYHGFEEGIPEDSSSECTERDLEPPPKGLFEVFGDASADYGKSLLVTDEHGRGEYSFDLTGAVEYMGSSEVFYLRAWFYDPGGDGDASLPGEQALVLQSADCQKEIILGLDSSPSVDAYKYYIAKSHNSIHYGFPNVTGSQEKEVRSRGWRLFEIFDRGTGDANEDGGIEMCMDQKCIKLLEDGGKLDFTDNNFIGQDVLSMVPGKLIIRVGLERDNKLPSLWDGIAFSAGGIVPPTRPTVNSTDPMTMMWPQNGGWQLTAPGGRVPPKRWAHSATVNVDVDSMVVMGGSRSSFAFNDIWQLDFETMTWSWTSPISLPGKSPSPRKEHSTVYFHDKIYVYGGRSATMTNEVYADVWEFDFSTQEWTDITTGNSLGLTGGLPALYGHSAVVHGGKMIIFGGYGPEAGGCTSDVYEYDFATRIYGKHTVAGTAVPEARYGHTAQVYQNKMNVLYGASDNFKSYNSWWQYDLREHTWTLLQGDAGTSTLGRYHHASTVVGDSMVMFGGRGNGQYSSNFKAYPLTNVGQY</sequence>
<feature type="domain" description="IPT/TIG" evidence="5">
    <location>
        <begin position="1125"/>
        <end position="1198"/>
    </location>
</feature>
<dbReference type="Pfam" id="PF13385">
    <property type="entry name" value="Laminin_G_3"/>
    <property type="match status" value="2"/>
</dbReference>
<evidence type="ECO:0000259" key="6">
    <source>
        <dbReference type="Pfam" id="PF24981"/>
    </source>
</evidence>
<dbReference type="Pfam" id="PF24981">
    <property type="entry name" value="Beta-prop_ATRN-LZTR1"/>
    <property type="match status" value="1"/>
</dbReference>
<dbReference type="Gene3D" id="2.120.10.80">
    <property type="entry name" value="Kelch-type beta propeller"/>
    <property type="match status" value="2"/>
</dbReference>
<dbReference type="Gene3D" id="2.60.120.200">
    <property type="match status" value="5"/>
</dbReference>
<feature type="compositionally biased region" description="Pro residues" evidence="4">
    <location>
        <begin position="1847"/>
        <end position="1861"/>
    </location>
</feature>
<dbReference type="SUPFAM" id="SSF49899">
    <property type="entry name" value="Concanavalin A-like lectins/glucanases"/>
    <property type="match status" value="5"/>
</dbReference>
<dbReference type="InterPro" id="IPR002909">
    <property type="entry name" value="IPT_dom"/>
</dbReference>
<comment type="caution">
    <text evidence="7">The sequence shown here is derived from an EMBL/GenBank/DDBJ whole genome shotgun (WGS) entry which is preliminary data.</text>
</comment>
<organism evidence="7 8">
    <name type="scientific">Cymbomonas tetramitiformis</name>
    <dbReference type="NCBI Taxonomy" id="36881"/>
    <lineage>
        <taxon>Eukaryota</taxon>
        <taxon>Viridiplantae</taxon>
        <taxon>Chlorophyta</taxon>
        <taxon>Pyramimonadophyceae</taxon>
        <taxon>Pyramimonadales</taxon>
        <taxon>Pyramimonadaceae</taxon>
        <taxon>Cymbomonas</taxon>
    </lineage>
</organism>
<evidence type="ECO:0000256" key="4">
    <source>
        <dbReference type="SAM" id="MobiDB-lite"/>
    </source>
</evidence>
<dbReference type="InterPro" id="IPR015915">
    <property type="entry name" value="Kelch-typ_b-propeller"/>
</dbReference>
<dbReference type="PANTHER" id="PTHR46461:SF1">
    <property type="entry name" value="KELCH DOMAIN-CONTAINING PROTEIN 3"/>
    <property type="match status" value="1"/>
</dbReference>
<keyword evidence="1" id="KW-0880">Kelch repeat</keyword>
<dbReference type="InterPro" id="IPR014756">
    <property type="entry name" value="Ig_E-set"/>
</dbReference>
<evidence type="ECO:0000313" key="7">
    <source>
        <dbReference type="EMBL" id="KAK3249088.1"/>
    </source>
</evidence>
<evidence type="ECO:0008006" key="9">
    <source>
        <dbReference type="Google" id="ProtNLM"/>
    </source>
</evidence>
<dbReference type="Pfam" id="PF01833">
    <property type="entry name" value="TIG"/>
    <property type="match status" value="2"/>
</dbReference>
<dbReference type="SUPFAM" id="SSF81296">
    <property type="entry name" value="E set domains"/>
    <property type="match status" value="1"/>
</dbReference>
<protein>
    <recommendedName>
        <fullName evidence="9">Staphylococcus aureus surface protein A</fullName>
    </recommendedName>
</protein>
<proteinExistence type="predicted"/>
<dbReference type="InterPro" id="IPR056737">
    <property type="entry name" value="Beta-prop_ATRN-MKLN-like"/>
</dbReference>
<gene>
    <name evidence="7" type="ORF">CYMTET_41474</name>
</gene>
<dbReference type="GO" id="GO:0003682">
    <property type="term" value="F:chromatin binding"/>
    <property type="evidence" value="ECO:0007669"/>
    <property type="project" value="InterPro"/>
</dbReference>
<feature type="repeat" description="Filamin" evidence="3">
    <location>
        <begin position="1694"/>
        <end position="1802"/>
    </location>
</feature>
<dbReference type="PANTHER" id="PTHR46461">
    <property type="entry name" value="KELCH DOMAIN-CONTAINING PROTEIN 3"/>
    <property type="match status" value="1"/>
</dbReference>
<dbReference type="PROSITE" id="PS50194">
    <property type="entry name" value="FILAMIN_REPEAT"/>
    <property type="match status" value="1"/>
</dbReference>
<dbReference type="GO" id="GO:0005737">
    <property type="term" value="C:cytoplasm"/>
    <property type="evidence" value="ECO:0007669"/>
    <property type="project" value="TreeGrafter"/>
</dbReference>
<dbReference type="InterPro" id="IPR013320">
    <property type="entry name" value="ConA-like_dom_sf"/>
</dbReference>
<evidence type="ECO:0000313" key="8">
    <source>
        <dbReference type="Proteomes" id="UP001190700"/>
    </source>
</evidence>
<dbReference type="EMBL" id="LGRX02027593">
    <property type="protein sequence ID" value="KAK3249088.1"/>
    <property type="molecule type" value="Genomic_DNA"/>
</dbReference>
<feature type="domain" description="Attractin/MKLN-like beta-propeller" evidence="6">
    <location>
        <begin position="2822"/>
        <end position="3050"/>
    </location>
</feature>
<feature type="domain" description="IPT/TIG" evidence="5">
    <location>
        <begin position="752"/>
        <end position="782"/>
    </location>
</feature>
<dbReference type="SUPFAM" id="SSF117281">
    <property type="entry name" value="Kelch motif"/>
    <property type="match status" value="1"/>
</dbReference>
<dbReference type="InterPro" id="IPR052637">
    <property type="entry name" value="KLHDC3-like"/>
</dbReference>
<accession>A0AAE0C615</accession>
<reference evidence="7 8" key="1">
    <citation type="journal article" date="2015" name="Genome Biol. Evol.">
        <title>Comparative Genomics of a Bacterivorous Green Alga Reveals Evolutionary Causalities and Consequences of Phago-Mixotrophic Mode of Nutrition.</title>
        <authorList>
            <person name="Burns J.A."/>
            <person name="Paasch A."/>
            <person name="Narechania A."/>
            <person name="Kim E."/>
        </authorList>
    </citation>
    <scope>NUCLEOTIDE SEQUENCE [LARGE SCALE GENOMIC DNA]</scope>
    <source>
        <strain evidence="7 8">PLY_AMNH</strain>
    </source>
</reference>
<dbReference type="InterPro" id="IPR017868">
    <property type="entry name" value="Filamin/ABP280_repeat-like"/>
</dbReference>
<evidence type="ECO:0000259" key="5">
    <source>
        <dbReference type="Pfam" id="PF01833"/>
    </source>
</evidence>